<protein>
    <recommendedName>
        <fullName evidence="3">F-box domain-containing protein</fullName>
    </recommendedName>
</protein>
<dbReference type="OrthoDB" id="3296903at2759"/>
<dbReference type="Proteomes" id="UP000054248">
    <property type="component" value="Unassembled WGS sequence"/>
</dbReference>
<name>A0A0C3Q2G4_9AGAM</name>
<dbReference type="SUPFAM" id="SSF52047">
    <property type="entry name" value="RNI-like"/>
    <property type="match status" value="1"/>
</dbReference>
<proteinExistence type="predicted"/>
<dbReference type="HOGENOM" id="CLU_1788248_0_0_1"/>
<gene>
    <name evidence="1" type="ORF">M407DRAFT_33753</name>
</gene>
<reference evidence="2" key="2">
    <citation type="submission" date="2015-01" db="EMBL/GenBank/DDBJ databases">
        <title>Evolutionary Origins and Diversification of the Mycorrhizal Mutualists.</title>
        <authorList>
            <consortium name="DOE Joint Genome Institute"/>
            <consortium name="Mycorrhizal Genomics Consortium"/>
            <person name="Kohler A."/>
            <person name="Kuo A."/>
            <person name="Nagy L.G."/>
            <person name="Floudas D."/>
            <person name="Copeland A."/>
            <person name="Barry K.W."/>
            <person name="Cichocki N."/>
            <person name="Veneault-Fourrey C."/>
            <person name="LaButti K."/>
            <person name="Lindquist E.A."/>
            <person name="Lipzen A."/>
            <person name="Lundell T."/>
            <person name="Morin E."/>
            <person name="Murat C."/>
            <person name="Riley R."/>
            <person name="Ohm R."/>
            <person name="Sun H."/>
            <person name="Tunlid A."/>
            <person name="Henrissat B."/>
            <person name="Grigoriev I.V."/>
            <person name="Hibbett D.S."/>
            <person name="Martin F."/>
        </authorList>
    </citation>
    <scope>NUCLEOTIDE SEQUENCE [LARGE SCALE GENOMIC DNA]</scope>
    <source>
        <strain evidence="2">MUT 4182</strain>
    </source>
</reference>
<accession>A0A0C3Q2G4</accession>
<keyword evidence="2" id="KW-1185">Reference proteome</keyword>
<reference evidence="1 2" key="1">
    <citation type="submission" date="2014-04" db="EMBL/GenBank/DDBJ databases">
        <authorList>
            <consortium name="DOE Joint Genome Institute"/>
            <person name="Kuo A."/>
            <person name="Girlanda M."/>
            <person name="Perotto S."/>
            <person name="Kohler A."/>
            <person name="Nagy L.G."/>
            <person name="Floudas D."/>
            <person name="Copeland A."/>
            <person name="Barry K.W."/>
            <person name="Cichocki N."/>
            <person name="Veneault-Fourrey C."/>
            <person name="LaButti K."/>
            <person name="Lindquist E.A."/>
            <person name="Lipzen A."/>
            <person name="Lundell T."/>
            <person name="Morin E."/>
            <person name="Murat C."/>
            <person name="Sun H."/>
            <person name="Tunlid A."/>
            <person name="Henrissat B."/>
            <person name="Grigoriev I.V."/>
            <person name="Hibbett D.S."/>
            <person name="Martin F."/>
            <person name="Nordberg H.P."/>
            <person name="Cantor M.N."/>
            <person name="Hua S.X."/>
        </authorList>
    </citation>
    <scope>NUCLEOTIDE SEQUENCE [LARGE SCALE GENOMIC DNA]</scope>
    <source>
        <strain evidence="1 2">MUT 4182</strain>
    </source>
</reference>
<evidence type="ECO:0008006" key="3">
    <source>
        <dbReference type="Google" id="ProtNLM"/>
    </source>
</evidence>
<dbReference type="EMBL" id="KN823522">
    <property type="protein sequence ID" value="KIO16599.1"/>
    <property type="molecule type" value="Genomic_DNA"/>
</dbReference>
<sequence>MRRARWCCELESPTITDVEVDLPGSEYAPVSSLTTIPELQRLSCRFLDIPYDRWVDLSWCKKLSELRLEETSSSGDVGHWRGRTVTFPVLRILVLDAREEIVTTMILNSRFPSLEHLSFGSRCLSADGMERVTAHLKEWSPHLRA</sequence>
<evidence type="ECO:0000313" key="2">
    <source>
        <dbReference type="Proteomes" id="UP000054248"/>
    </source>
</evidence>
<organism evidence="1 2">
    <name type="scientific">Tulasnella calospora MUT 4182</name>
    <dbReference type="NCBI Taxonomy" id="1051891"/>
    <lineage>
        <taxon>Eukaryota</taxon>
        <taxon>Fungi</taxon>
        <taxon>Dikarya</taxon>
        <taxon>Basidiomycota</taxon>
        <taxon>Agaricomycotina</taxon>
        <taxon>Agaricomycetes</taxon>
        <taxon>Cantharellales</taxon>
        <taxon>Tulasnellaceae</taxon>
        <taxon>Tulasnella</taxon>
    </lineage>
</organism>
<dbReference type="AlphaFoldDB" id="A0A0C3Q2G4"/>
<evidence type="ECO:0000313" key="1">
    <source>
        <dbReference type="EMBL" id="KIO16599.1"/>
    </source>
</evidence>